<protein>
    <submittedName>
        <fullName evidence="1">Uncharacterized protein</fullName>
    </submittedName>
</protein>
<gene>
    <name evidence="1" type="ORF">GCM10010439_63010</name>
</gene>
<evidence type="ECO:0000313" key="1">
    <source>
        <dbReference type="EMBL" id="GAA2736292.1"/>
    </source>
</evidence>
<accession>A0ABN3UNP4</accession>
<organism evidence="1 2">
    <name type="scientific">Actinocorallia aurantiaca</name>
    <dbReference type="NCBI Taxonomy" id="46204"/>
    <lineage>
        <taxon>Bacteria</taxon>
        <taxon>Bacillati</taxon>
        <taxon>Actinomycetota</taxon>
        <taxon>Actinomycetes</taxon>
        <taxon>Streptosporangiales</taxon>
        <taxon>Thermomonosporaceae</taxon>
        <taxon>Actinocorallia</taxon>
    </lineage>
</organism>
<dbReference type="EMBL" id="BAAATZ010000032">
    <property type="protein sequence ID" value="GAA2736292.1"/>
    <property type="molecule type" value="Genomic_DNA"/>
</dbReference>
<name>A0ABN3UNP4_9ACTN</name>
<evidence type="ECO:0000313" key="2">
    <source>
        <dbReference type="Proteomes" id="UP001501842"/>
    </source>
</evidence>
<comment type="caution">
    <text evidence="1">The sequence shown here is derived from an EMBL/GenBank/DDBJ whole genome shotgun (WGS) entry which is preliminary data.</text>
</comment>
<dbReference type="RefSeq" id="WP_344456032.1">
    <property type="nucleotide sequence ID" value="NZ_BAAATZ010000032.1"/>
</dbReference>
<proteinExistence type="predicted"/>
<keyword evidence="2" id="KW-1185">Reference proteome</keyword>
<reference evidence="1 2" key="1">
    <citation type="journal article" date="2019" name="Int. J. Syst. Evol. Microbiol.">
        <title>The Global Catalogue of Microorganisms (GCM) 10K type strain sequencing project: providing services to taxonomists for standard genome sequencing and annotation.</title>
        <authorList>
            <consortium name="The Broad Institute Genomics Platform"/>
            <consortium name="The Broad Institute Genome Sequencing Center for Infectious Disease"/>
            <person name="Wu L."/>
            <person name="Ma J."/>
        </authorList>
    </citation>
    <scope>NUCLEOTIDE SEQUENCE [LARGE SCALE GENOMIC DNA]</scope>
    <source>
        <strain evidence="1 2">JCM 8201</strain>
    </source>
</reference>
<sequence length="167" mass="19103">MSEILVERAHIDALLTAAVEWGEREPEYARFSFDRQSPDGSSGVPHSQVKLTGENASELGREIWLFHFEMCDWWDEEDEEIPDAAEVEGYAFDPLPGSPDPLVILRAIDFYQYQTAPEQLEDWSDTNTYQFLQYLRSMAIMHLPGIDRAPWGISDRDVFLAFAEPGS</sequence>
<dbReference type="Proteomes" id="UP001501842">
    <property type="component" value="Unassembled WGS sequence"/>
</dbReference>